<dbReference type="GO" id="GO:0016798">
    <property type="term" value="F:hydrolase activity, acting on glycosyl bonds"/>
    <property type="evidence" value="ECO:0007669"/>
    <property type="project" value="UniProtKB-KW"/>
</dbReference>
<dbReference type="InterPro" id="IPR050964">
    <property type="entry name" value="Striated_Muscle_Regulatory"/>
</dbReference>
<dbReference type="GO" id="GO:0005509">
    <property type="term" value="F:calcium ion binding"/>
    <property type="evidence" value="ECO:0007669"/>
    <property type="project" value="InterPro"/>
</dbReference>
<dbReference type="Gene3D" id="2.60.40.10">
    <property type="entry name" value="Immunoglobulins"/>
    <property type="match status" value="7"/>
</dbReference>
<dbReference type="Pfam" id="PF00041">
    <property type="entry name" value="fn3"/>
    <property type="match status" value="2"/>
</dbReference>
<evidence type="ECO:0000313" key="7">
    <source>
        <dbReference type="Proteomes" id="UP000321798"/>
    </source>
</evidence>
<feature type="chain" id="PRO_5022037480" description="Fibronectin type-III domain-containing protein" evidence="4">
    <location>
        <begin position="26"/>
        <end position="1093"/>
    </location>
</feature>
<reference evidence="6 7" key="1">
    <citation type="submission" date="2019-07" db="EMBL/GenBank/DDBJ databases">
        <title>Whole genome shotgun sequence of Cellulomonas soli NBRC 109434.</title>
        <authorList>
            <person name="Hosoyama A."/>
            <person name="Uohara A."/>
            <person name="Ohji S."/>
            <person name="Ichikawa N."/>
        </authorList>
    </citation>
    <scope>NUCLEOTIDE SEQUENCE [LARGE SCALE GENOMIC DNA]</scope>
    <source>
        <strain evidence="6 7">NBRC 109434</strain>
    </source>
</reference>
<dbReference type="RefSeq" id="WP_179561670.1">
    <property type="nucleotide sequence ID" value="NZ_BAABBJ010000003.1"/>
</dbReference>
<dbReference type="GO" id="GO:0000272">
    <property type="term" value="P:polysaccharide catabolic process"/>
    <property type="evidence" value="ECO:0007669"/>
    <property type="project" value="UniProtKB-KW"/>
</dbReference>
<proteinExistence type="predicted"/>
<keyword evidence="3" id="KW-0624">Polysaccharide degradation</keyword>
<sequence>MSRIAAAVAIGTVAALVVPAAASQAADTTVQVVPVDGGTGSYDPWMAMGIGQTFVATADMLVTSASLTLQGVVDQYPELSICATDGDLPRPGSCVAAMSTSINSGVVTGIFGTEQALHLGVRYAVVVRVRTTAGPGAYTYFSSSNLMFNNTTNYLGGGILFGSENAPGQADLLWESAVDYGYLTADLPLSLTIHTEAPTITTTTLPDGSFGQAYSQPLTATGTPTPVWRVVGGALPAGMSLSPDGVVLGTPTAAGSATFTVESDNGVGSASRTFTLVVSATAPSAPTSVTATPGDHAVTATWQAPASSGGAPVTYDVAYQATGDTGWTSAGSTAALSSTIGGLTPGVEYTVRVRAGNTAGGSAWRSSAPMVLPGAPSISDTTLAEGDGSATLTWAAADHGAAIDSATLRYRVLGAPSWTTDTFASTGTTGTRTLTGLTNRAGYEYSLTIHNAIGDSTAATGTFTPFLLAGTFTSSGTPLDGTPRIAGAPVAGRATGVPTGREAELVFAPGTPAEAILDSGVADAAGETTLNGTLPAGATTGTQAVAIRVVGSTAQVTSDVTIVVPASATWAPATATYGQPYSSTITLGGTGTTVRAVSGLPTGLSWDGAETISGTPVAVGSYPLTVTVTGASGTATISPTLTVDPVAPGIVTRVMMYIDMAQPGKLHVTWVGPVSSGAPGGLEYTVRYRLEPSGAWATLDRTPVPSATISSLAVGGMYTVEITATNSFDLTGAAQTIGGPVWVPSTVSALTATPADGSATLSWATSSGGFTVEKYVVSQSDGGPVTTHDVLASALGTTLTGLTNGATYTVTVAACTVFFTGPCILGTADTVTVVPAAVPGAPTIGTATPGDGRVTVTWQAPASDGGSAVTGYRVDHRPTGTSTWTQGAVVAATQTQGTVTGLTNAVEHDFRVVAINGTGVGPASQDATATPFRFTPGYTTADGKPLDMQSMTAGTVITMTGSGATPGATIVLELHSTPILLGTTVVAADGTYRLTVTLPAGVTGSHTLVATMAGVAPVDTAVAVVAPAAASATTTSRVPGATTTASTTTARASSTLAATGADVQGAALTALMLTLAGAGAVLGSRARRLRPRG</sequence>
<dbReference type="InterPro" id="IPR036116">
    <property type="entry name" value="FN3_sf"/>
</dbReference>
<dbReference type="EMBL" id="BKAL01000005">
    <property type="protein sequence ID" value="GEP69060.1"/>
    <property type="molecule type" value="Genomic_DNA"/>
</dbReference>
<feature type="domain" description="Fibronectin type-III" evidence="5">
    <location>
        <begin position="282"/>
        <end position="375"/>
    </location>
</feature>
<keyword evidence="4" id="KW-0732">Signal</keyword>
<gene>
    <name evidence="6" type="ORF">CSO01_17750</name>
</gene>
<evidence type="ECO:0000256" key="3">
    <source>
        <dbReference type="ARBA" id="ARBA00023326"/>
    </source>
</evidence>
<dbReference type="PANTHER" id="PTHR13817:SF73">
    <property type="entry name" value="FIBRONECTIN TYPE-III DOMAIN-CONTAINING PROTEIN"/>
    <property type="match status" value="1"/>
</dbReference>
<dbReference type="InterPro" id="IPR015919">
    <property type="entry name" value="Cadherin-like_sf"/>
</dbReference>
<keyword evidence="1" id="KW-0677">Repeat</keyword>
<dbReference type="Proteomes" id="UP000321798">
    <property type="component" value="Unassembled WGS sequence"/>
</dbReference>
<keyword evidence="2" id="KW-0326">Glycosidase</keyword>
<dbReference type="AlphaFoldDB" id="A0A512PCX6"/>
<comment type="caution">
    <text evidence="6">The sequence shown here is derived from an EMBL/GenBank/DDBJ whole genome shotgun (WGS) entry which is preliminary data.</text>
</comment>
<dbReference type="InterPro" id="IPR003961">
    <property type="entry name" value="FN3_dom"/>
</dbReference>
<feature type="domain" description="Fibronectin type-III" evidence="5">
    <location>
        <begin position="838"/>
        <end position="938"/>
    </location>
</feature>
<dbReference type="CDD" id="cd00063">
    <property type="entry name" value="FN3"/>
    <property type="match status" value="4"/>
</dbReference>
<protein>
    <recommendedName>
        <fullName evidence="5">Fibronectin type-III domain-containing protein</fullName>
    </recommendedName>
</protein>
<evidence type="ECO:0000259" key="5">
    <source>
        <dbReference type="PROSITE" id="PS50853"/>
    </source>
</evidence>
<evidence type="ECO:0000313" key="6">
    <source>
        <dbReference type="EMBL" id="GEP69060.1"/>
    </source>
</evidence>
<dbReference type="SUPFAM" id="SSF49313">
    <property type="entry name" value="Cadherin-like"/>
    <property type="match status" value="2"/>
</dbReference>
<evidence type="ECO:0000256" key="2">
    <source>
        <dbReference type="ARBA" id="ARBA00023295"/>
    </source>
</evidence>
<keyword evidence="7" id="KW-1185">Reference proteome</keyword>
<dbReference type="SMART" id="SM00060">
    <property type="entry name" value="FN3"/>
    <property type="match status" value="5"/>
</dbReference>
<dbReference type="PROSITE" id="PS50853">
    <property type="entry name" value="FN3"/>
    <property type="match status" value="3"/>
</dbReference>
<dbReference type="PANTHER" id="PTHR13817">
    <property type="entry name" value="TITIN"/>
    <property type="match status" value="1"/>
</dbReference>
<organism evidence="6 7">
    <name type="scientific">Cellulomonas soli</name>
    <dbReference type="NCBI Taxonomy" id="931535"/>
    <lineage>
        <taxon>Bacteria</taxon>
        <taxon>Bacillati</taxon>
        <taxon>Actinomycetota</taxon>
        <taxon>Actinomycetes</taxon>
        <taxon>Micrococcales</taxon>
        <taxon>Cellulomonadaceae</taxon>
        <taxon>Cellulomonas</taxon>
    </lineage>
</organism>
<evidence type="ECO:0000256" key="4">
    <source>
        <dbReference type="SAM" id="SignalP"/>
    </source>
</evidence>
<evidence type="ECO:0000256" key="1">
    <source>
        <dbReference type="ARBA" id="ARBA00022737"/>
    </source>
</evidence>
<name>A0A512PCX6_9CELL</name>
<feature type="domain" description="Fibronectin type-III" evidence="5">
    <location>
        <begin position="743"/>
        <end position="836"/>
    </location>
</feature>
<dbReference type="SUPFAM" id="SSF49265">
    <property type="entry name" value="Fibronectin type III"/>
    <property type="match status" value="3"/>
</dbReference>
<keyword evidence="2" id="KW-0378">Hydrolase</keyword>
<keyword evidence="3" id="KW-0119">Carbohydrate metabolism</keyword>
<accession>A0A512PCX6</accession>
<feature type="signal peptide" evidence="4">
    <location>
        <begin position="1"/>
        <end position="25"/>
    </location>
</feature>
<dbReference type="InterPro" id="IPR013783">
    <property type="entry name" value="Ig-like_fold"/>
</dbReference>
<dbReference type="GO" id="GO:0016020">
    <property type="term" value="C:membrane"/>
    <property type="evidence" value="ECO:0007669"/>
    <property type="project" value="InterPro"/>
</dbReference>